<keyword evidence="2" id="KW-1185">Reference proteome</keyword>
<accession>A0A1Z4V8V1</accession>
<dbReference type="InterPro" id="IPR002636">
    <property type="entry name" value="DUF29"/>
</dbReference>
<dbReference type="AlphaFoldDB" id="A0A1Z4V8V1"/>
<sequence>MSAITAQEQKAQMLDTAQIATQVHDLDFYQWVQTTIDNIQRGAIETIDWDYLVEELRDLGNEQKNQLESRLLVLYEHLLKLTYWWQERDYNQRGWRATILEQRKQLKRLLNRSPSLKPYFQEVAQEIYDDACQITSVKTGLNANLFPPSPIANIEQVLNEDWLPELKEDC</sequence>
<gene>
    <name evidence="1" type="ORF">NIES806_41000</name>
</gene>
<evidence type="ECO:0008006" key="3">
    <source>
        <dbReference type="Google" id="ProtNLM"/>
    </source>
</evidence>
<evidence type="ECO:0000313" key="1">
    <source>
        <dbReference type="EMBL" id="BAZ87868.1"/>
    </source>
</evidence>
<dbReference type="PANTHER" id="PTHR34235:SF3">
    <property type="entry name" value="SLR1203 PROTEIN"/>
    <property type="match status" value="1"/>
</dbReference>
<dbReference type="Gene3D" id="1.20.1220.20">
    <property type="entry name" value="Uncharcterised protein PF01724"/>
    <property type="match status" value="1"/>
</dbReference>
<dbReference type="Pfam" id="PF01724">
    <property type="entry name" value="DUF29"/>
    <property type="match status" value="1"/>
</dbReference>
<reference evidence="1 2" key="1">
    <citation type="submission" date="2017-06" db="EMBL/GenBank/DDBJ databases">
        <title>Genome sequencing of cyanobaciteial culture collection at National Institute for Environmental Studies (NIES).</title>
        <authorList>
            <person name="Hirose Y."/>
            <person name="Shimura Y."/>
            <person name="Fujisawa T."/>
            <person name="Nakamura Y."/>
            <person name="Kawachi M."/>
        </authorList>
    </citation>
    <scope>NUCLEOTIDE SEQUENCE [LARGE SCALE GENOMIC DNA]</scope>
    <source>
        <strain evidence="1 2">NIES-806</strain>
    </source>
</reference>
<name>A0A1Z4V8V1_9CYAN</name>
<protein>
    <recommendedName>
        <fullName evidence="3">DUF29 domain-containing protein</fullName>
    </recommendedName>
</protein>
<dbReference type="Proteomes" id="UP000218702">
    <property type="component" value="Chromosome"/>
</dbReference>
<organism evidence="1 2">
    <name type="scientific">Dolichospermum compactum NIES-806</name>
    <dbReference type="NCBI Taxonomy" id="1973481"/>
    <lineage>
        <taxon>Bacteria</taxon>
        <taxon>Bacillati</taxon>
        <taxon>Cyanobacteriota</taxon>
        <taxon>Cyanophyceae</taxon>
        <taxon>Nostocales</taxon>
        <taxon>Aphanizomenonaceae</taxon>
        <taxon>Dolichospermum</taxon>
        <taxon>Dolichospermum compactum</taxon>
    </lineage>
</organism>
<dbReference type="PANTHER" id="PTHR34235">
    <property type="entry name" value="SLR1203 PROTEIN-RELATED"/>
    <property type="match status" value="1"/>
</dbReference>
<dbReference type="RefSeq" id="WP_197705472.1">
    <property type="nucleotide sequence ID" value="NZ_AP018316.1"/>
</dbReference>
<evidence type="ECO:0000313" key="2">
    <source>
        <dbReference type="Proteomes" id="UP000218702"/>
    </source>
</evidence>
<dbReference type="KEGG" id="dcm:NIES806_41000"/>
<proteinExistence type="predicted"/>
<dbReference type="EMBL" id="AP018316">
    <property type="protein sequence ID" value="BAZ87868.1"/>
    <property type="molecule type" value="Genomic_DNA"/>
</dbReference>